<feature type="transmembrane region" description="Helical" evidence="2">
    <location>
        <begin position="155"/>
        <end position="174"/>
    </location>
</feature>
<evidence type="ECO:0000256" key="2">
    <source>
        <dbReference type="SAM" id="Phobius"/>
    </source>
</evidence>
<proteinExistence type="predicted"/>
<feature type="transmembrane region" description="Helical" evidence="2">
    <location>
        <begin position="47"/>
        <end position="65"/>
    </location>
</feature>
<keyword evidence="2" id="KW-1133">Transmembrane helix</keyword>
<reference evidence="3" key="1">
    <citation type="submission" date="2021-01" db="EMBL/GenBank/DDBJ databases">
        <authorList>
            <person name="Corre E."/>
            <person name="Pelletier E."/>
            <person name="Niang G."/>
            <person name="Scheremetjew M."/>
            <person name="Finn R."/>
            <person name="Kale V."/>
            <person name="Holt S."/>
            <person name="Cochrane G."/>
            <person name="Meng A."/>
            <person name="Brown T."/>
            <person name="Cohen L."/>
        </authorList>
    </citation>
    <scope>NUCLEOTIDE SEQUENCE</scope>
    <source>
        <strain evidence="3">RCC1693</strain>
    </source>
</reference>
<dbReference type="EMBL" id="HBGT01018499">
    <property type="protein sequence ID" value="CAD9420254.1"/>
    <property type="molecule type" value="Transcribed_RNA"/>
</dbReference>
<sequence length="335" mass="37437">MSYGATEGGGSDLEEQGDDVNLVNTGKGPSTGGHESMFVKMWNQIPAAFPFFSSILYVVQVYTIANCYFDIDDVVDDCRDAAVAHIDKVNEFQTYQMFCFHGVVITNFLMMVALFSTMGTGMQRFCNFLDDFEEYHNFQGLTHWTIYIIERTLELLVVLAYALMIGCIFFYLVWVGGYFMTSTFASTCDYDDATADLLSILSDDVSYVFDGVDDAVLCDKIVGINEDTATVMADCIIVACIQVIFMLFVVELHKKSQHIMHEHMYDDEELDVITGVIQAKTTTIEDEGEEEEEDDEPVKAPAVVEDAAPTPAPAPAEEDAPEGDQEEFVEEEEIM</sequence>
<dbReference type="AlphaFoldDB" id="A0A7S2CAG9"/>
<keyword evidence="2" id="KW-0812">Transmembrane</keyword>
<name>A0A7S2CAG9_9STRA</name>
<evidence type="ECO:0000313" key="3">
    <source>
        <dbReference type="EMBL" id="CAD9420254.1"/>
    </source>
</evidence>
<feature type="compositionally biased region" description="Acidic residues" evidence="1">
    <location>
        <begin position="316"/>
        <end position="335"/>
    </location>
</feature>
<organism evidence="3">
    <name type="scientific">Florenciella parvula</name>
    <dbReference type="NCBI Taxonomy" id="236787"/>
    <lineage>
        <taxon>Eukaryota</taxon>
        <taxon>Sar</taxon>
        <taxon>Stramenopiles</taxon>
        <taxon>Ochrophyta</taxon>
        <taxon>Dictyochophyceae</taxon>
        <taxon>Florenciellales</taxon>
        <taxon>Florenciella</taxon>
    </lineage>
</organism>
<feature type="compositionally biased region" description="Low complexity" evidence="1">
    <location>
        <begin position="300"/>
        <end position="309"/>
    </location>
</feature>
<protein>
    <submittedName>
        <fullName evidence="3">Uncharacterized protein</fullName>
    </submittedName>
</protein>
<feature type="transmembrane region" description="Helical" evidence="2">
    <location>
        <begin position="95"/>
        <end position="115"/>
    </location>
</feature>
<evidence type="ECO:0000256" key="1">
    <source>
        <dbReference type="SAM" id="MobiDB-lite"/>
    </source>
</evidence>
<feature type="region of interest" description="Disordered" evidence="1">
    <location>
        <begin position="283"/>
        <end position="335"/>
    </location>
</feature>
<gene>
    <name evidence="3" type="ORF">FPAR1323_LOCUS9756</name>
</gene>
<accession>A0A7S2CAG9</accession>
<feature type="compositionally biased region" description="Gly residues" evidence="1">
    <location>
        <begin position="1"/>
        <end position="11"/>
    </location>
</feature>
<feature type="region of interest" description="Disordered" evidence="1">
    <location>
        <begin position="1"/>
        <end position="26"/>
    </location>
</feature>
<feature type="transmembrane region" description="Helical" evidence="2">
    <location>
        <begin position="229"/>
        <end position="250"/>
    </location>
</feature>
<feature type="compositionally biased region" description="Acidic residues" evidence="1">
    <location>
        <begin position="284"/>
        <end position="296"/>
    </location>
</feature>
<keyword evidence="2" id="KW-0472">Membrane</keyword>